<gene>
    <name evidence="3" type="ORF">GCM10023082_21760</name>
</gene>
<dbReference type="EMBL" id="BAABEP010000010">
    <property type="protein sequence ID" value="GAA3723312.1"/>
    <property type="molecule type" value="Genomic_DNA"/>
</dbReference>
<evidence type="ECO:0000256" key="1">
    <source>
        <dbReference type="SAM" id="MobiDB-lite"/>
    </source>
</evidence>
<keyword evidence="4" id="KW-1185">Reference proteome</keyword>
<accession>A0ABP7ER42</accession>
<dbReference type="InterPro" id="IPR036390">
    <property type="entry name" value="WH_DNA-bd_sf"/>
</dbReference>
<proteinExistence type="predicted"/>
<dbReference type="Proteomes" id="UP001499884">
    <property type="component" value="Unassembled WGS sequence"/>
</dbReference>
<dbReference type="PROSITE" id="PS50995">
    <property type="entry name" value="HTH_MARR_2"/>
    <property type="match status" value="1"/>
</dbReference>
<reference evidence="4" key="1">
    <citation type="journal article" date="2019" name="Int. J. Syst. Evol. Microbiol.">
        <title>The Global Catalogue of Microorganisms (GCM) 10K type strain sequencing project: providing services to taxonomists for standard genome sequencing and annotation.</title>
        <authorList>
            <consortium name="The Broad Institute Genomics Platform"/>
            <consortium name="The Broad Institute Genome Sequencing Center for Infectious Disease"/>
            <person name="Wu L."/>
            <person name="Ma J."/>
        </authorList>
    </citation>
    <scope>NUCLEOTIDE SEQUENCE [LARGE SCALE GENOMIC DNA]</scope>
    <source>
        <strain evidence="4">JCM 30846</strain>
    </source>
</reference>
<feature type="region of interest" description="Disordered" evidence="1">
    <location>
        <begin position="1"/>
        <end position="27"/>
    </location>
</feature>
<name>A0ABP7ER42_9ACTN</name>
<dbReference type="SMART" id="SM00347">
    <property type="entry name" value="HTH_MARR"/>
    <property type="match status" value="1"/>
</dbReference>
<dbReference type="InterPro" id="IPR036388">
    <property type="entry name" value="WH-like_DNA-bd_sf"/>
</dbReference>
<dbReference type="RefSeq" id="WP_345644567.1">
    <property type="nucleotide sequence ID" value="NZ_BAABEP010000010.1"/>
</dbReference>
<dbReference type="Pfam" id="PF12802">
    <property type="entry name" value="MarR_2"/>
    <property type="match status" value="1"/>
</dbReference>
<dbReference type="SUPFAM" id="SSF46785">
    <property type="entry name" value="Winged helix' DNA-binding domain"/>
    <property type="match status" value="1"/>
</dbReference>
<dbReference type="PANTHER" id="PTHR33164:SF43">
    <property type="entry name" value="HTH-TYPE TRANSCRIPTIONAL REPRESSOR YETL"/>
    <property type="match status" value="1"/>
</dbReference>
<feature type="domain" description="HTH marR-type" evidence="2">
    <location>
        <begin position="33"/>
        <end position="167"/>
    </location>
</feature>
<evidence type="ECO:0000313" key="4">
    <source>
        <dbReference type="Proteomes" id="UP001499884"/>
    </source>
</evidence>
<feature type="compositionally biased region" description="Low complexity" evidence="1">
    <location>
        <begin position="9"/>
        <end position="23"/>
    </location>
</feature>
<sequence length="173" mass="18151">MKANRAQGTHPATTAPDAAQAPAKTGCSAHEGMRNLIQLLPRITRGLRRRPSGPIVLDDVPLGPTHGSALALIQENNGVTVGALATALDLSTATVSGLVADLERVGFAERSPDPADRRRTLLRIVPGSESLVAAWLEGATAPIMRALQQLSPDERATFVKAMGLLEQELNAPA</sequence>
<dbReference type="InterPro" id="IPR039422">
    <property type="entry name" value="MarR/SlyA-like"/>
</dbReference>
<evidence type="ECO:0000313" key="3">
    <source>
        <dbReference type="EMBL" id="GAA3723312.1"/>
    </source>
</evidence>
<dbReference type="PANTHER" id="PTHR33164">
    <property type="entry name" value="TRANSCRIPTIONAL REGULATOR, MARR FAMILY"/>
    <property type="match status" value="1"/>
</dbReference>
<dbReference type="InterPro" id="IPR000835">
    <property type="entry name" value="HTH_MarR-typ"/>
</dbReference>
<comment type="caution">
    <text evidence="3">The sequence shown here is derived from an EMBL/GenBank/DDBJ whole genome shotgun (WGS) entry which is preliminary data.</text>
</comment>
<protein>
    <submittedName>
        <fullName evidence="3">MarR family winged helix-turn-helix transcriptional regulator</fullName>
    </submittedName>
</protein>
<organism evidence="3 4">
    <name type="scientific">Streptomyces tremellae</name>
    <dbReference type="NCBI Taxonomy" id="1124239"/>
    <lineage>
        <taxon>Bacteria</taxon>
        <taxon>Bacillati</taxon>
        <taxon>Actinomycetota</taxon>
        <taxon>Actinomycetes</taxon>
        <taxon>Kitasatosporales</taxon>
        <taxon>Streptomycetaceae</taxon>
        <taxon>Streptomyces</taxon>
    </lineage>
</organism>
<dbReference type="Gene3D" id="1.10.10.10">
    <property type="entry name" value="Winged helix-like DNA-binding domain superfamily/Winged helix DNA-binding domain"/>
    <property type="match status" value="1"/>
</dbReference>
<evidence type="ECO:0000259" key="2">
    <source>
        <dbReference type="PROSITE" id="PS50995"/>
    </source>
</evidence>